<evidence type="ECO:0000313" key="3">
    <source>
        <dbReference type="RefSeq" id="XP_006823791.1"/>
    </source>
</evidence>
<evidence type="ECO:0000313" key="2">
    <source>
        <dbReference type="Proteomes" id="UP000694865"/>
    </source>
</evidence>
<dbReference type="GeneID" id="100376645"/>
<feature type="compositionally biased region" description="Basic and acidic residues" evidence="1">
    <location>
        <begin position="128"/>
        <end position="139"/>
    </location>
</feature>
<dbReference type="PRINTS" id="PR02072">
    <property type="entry name" value="4JOINTEDBOX1"/>
</dbReference>
<organism evidence="2 3">
    <name type="scientific">Saccoglossus kowalevskii</name>
    <name type="common">Acorn worm</name>
    <dbReference type="NCBI Taxonomy" id="10224"/>
    <lineage>
        <taxon>Eukaryota</taxon>
        <taxon>Metazoa</taxon>
        <taxon>Hemichordata</taxon>
        <taxon>Enteropneusta</taxon>
        <taxon>Harrimaniidae</taxon>
        <taxon>Saccoglossus</taxon>
    </lineage>
</organism>
<protein>
    <submittedName>
        <fullName evidence="3">Four-jointed box protein 1-like</fullName>
    </submittedName>
</protein>
<feature type="region of interest" description="Disordered" evidence="1">
    <location>
        <begin position="109"/>
        <end position="139"/>
    </location>
</feature>
<name>A0ABM0MUV0_SACKO</name>
<evidence type="ECO:0000256" key="1">
    <source>
        <dbReference type="SAM" id="MobiDB-lite"/>
    </source>
</evidence>
<keyword evidence="2" id="KW-1185">Reference proteome</keyword>
<feature type="compositionally biased region" description="Polar residues" evidence="1">
    <location>
        <begin position="109"/>
        <end position="121"/>
    </location>
</feature>
<dbReference type="InterPro" id="IPR024868">
    <property type="entry name" value="FJX1/FJ"/>
</dbReference>
<gene>
    <name evidence="3" type="primary">LOC100376645</name>
</gene>
<dbReference type="PANTHER" id="PTHR13147:SF5">
    <property type="entry name" value="FOUR-JOINTED BOX PROTEIN 1"/>
    <property type="match status" value="1"/>
</dbReference>
<sequence length="439" mass="51073">MPRLSALLSIGIAFSVGTLLGMYVQLPNTANHDGWNVQVDVERRRADESPFLSLNVRDRRAIRKPSAIFESSEQAFSERVDNGPKANIIDKTLERELVDKQEKLQVNKLTQEFTRDSSTATRGRHRAKSDPNRHRASDRQHYNAIHRSKELTTAIHNTTQQGLQNMSVQQSHAWNGSNIISNGIFWNAYLDNFTPKGFSQKHVKNWMNFARRSAVVKMQEGCGRMQNRLLSFANGTLTCCRYRQNMDQLQGEVFSYYLSRILGIYNVPPSVLSVVRGSDWQWQWRQDKLVILTEWVDHLSPAYIPKQFREEDRKLHPWNEFIMDSPTHNLEKNENDGTLVFYDNESGLLHSYRLLEKYAHFHDSLLNSLCIFRKSTSDAIARLYQQKSVGDELWNLFQAEEPLFRELPKLPKGNVETLNKRIGDVYQQIQRCEQIYTKH</sequence>
<dbReference type="RefSeq" id="XP_006823791.1">
    <property type="nucleotide sequence ID" value="XM_006823728.1"/>
</dbReference>
<dbReference type="PANTHER" id="PTHR13147">
    <property type="entry name" value="FOUR-JOINTED BOX PROTEIN 1"/>
    <property type="match status" value="1"/>
</dbReference>
<proteinExistence type="predicted"/>
<reference evidence="3" key="1">
    <citation type="submission" date="2025-08" db="UniProtKB">
        <authorList>
            <consortium name="RefSeq"/>
        </authorList>
    </citation>
    <scope>IDENTIFICATION</scope>
    <source>
        <tissue evidence="3">Testes</tissue>
    </source>
</reference>
<accession>A0ABM0MUV0</accession>
<dbReference type="Proteomes" id="UP000694865">
    <property type="component" value="Unplaced"/>
</dbReference>